<accession>A0A1A2ZNC7</accession>
<feature type="domain" description="HTH tetR-type" evidence="6">
    <location>
        <begin position="25"/>
        <end position="85"/>
    </location>
</feature>
<dbReference type="PROSITE" id="PS50977">
    <property type="entry name" value="HTH_TETR_2"/>
    <property type="match status" value="1"/>
</dbReference>
<protein>
    <recommendedName>
        <fullName evidence="6">HTH tetR-type domain-containing protein</fullName>
    </recommendedName>
</protein>
<evidence type="ECO:0000256" key="3">
    <source>
        <dbReference type="ARBA" id="ARBA00023163"/>
    </source>
</evidence>
<dbReference type="AlphaFoldDB" id="A0A1A2ZNC7"/>
<dbReference type="GO" id="GO:0003700">
    <property type="term" value="F:DNA-binding transcription factor activity"/>
    <property type="evidence" value="ECO:0007669"/>
    <property type="project" value="TreeGrafter"/>
</dbReference>
<dbReference type="Gene3D" id="1.10.357.10">
    <property type="entry name" value="Tetracycline Repressor, domain 2"/>
    <property type="match status" value="1"/>
</dbReference>
<feature type="region of interest" description="Disordered" evidence="5">
    <location>
        <begin position="1"/>
        <end position="21"/>
    </location>
</feature>
<evidence type="ECO:0000256" key="4">
    <source>
        <dbReference type="PROSITE-ProRule" id="PRU00335"/>
    </source>
</evidence>
<dbReference type="PANTHER" id="PTHR30055:SF234">
    <property type="entry name" value="HTH-TYPE TRANSCRIPTIONAL REGULATOR BETI"/>
    <property type="match status" value="1"/>
</dbReference>
<dbReference type="PANTHER" id="PTHR30055">
    <property type="entry name" value="HTH-TYPE TRANSCRIPTIONAL REGULATOR RUTR"/>
    <property type="match status" value="1"/>
</dbReference>
<dbReference type="GO" id="GO:0000976">
    <property type="term" value="F:transcription cis-regulatory region binding"/>
    <property type="evidence" value="ECO:0007669"/>
    <property type="project" value="TreeGrafter"/>
</dbReference>
<evidence type="ECO:0000256" key="1">
    <source>
        <dbReference type="ARBA" id="ARBA00023015"/>
    </source>
</evidence>
<keyword evidence="2 4" id="KW-0238">DNA-binding</keyword>
<gene>
    <name evidence="7" type="ORF">A5707_00685</name>
</gene>
<dbReference type="Proteomes" id="UP000093592">
    <property type="component" value="Unassembled WGS sequence"/>
</dbReference>
<comment type="caution">
    <text evidence="7">The sequence shown here is derived from an EMBL/GenBank/DDBJ whole genome shotgun (WGS) entry which is preliminary data.</text>
</comment>
<reference evidence="8" key="1">
    <citation type="submission" date="2016-06" db="EMBL/GenBank/DDBJ databases">
        <authorList>
            <person name="Sutton G."/>
            <person name="Brinkac L."/>
            <person name="Sanka R."/>
            <person name="Adams M."/>
            <person name="Lau E."/>
            <person name="Sam S."/>
            <person name="Sreng N."/>
            <person name="Him V."/>
            <person name="Kerleguer A."/>
            <person name="Cheng S."/>
        </authorList>
    </citation>
    <scope>NUCLEOTIDE SEQUENCE [LARGE SCALE GENOMIC DNA]</scope>
    <source>
        <strain evidence="8">E861</strain>
    </source>
</reference>
<proteinExistence type="predicted"/>
<dbReference type="InterPro" id="IPR050109">
    <property type="entry name" value="HTH-type_TetR-like_transc_reg"/>
</dbReference>
<dbReference type="EMBL" id="LZKJ01000035">
    <property type="protein sequence ID" value="OBI51795.1"/>
    <property type="molecule type" value="Genomic_DNA"/>
</dbReference>
<evidence type="ECO:0000313" key="8">
    <source>
        <dbReference type="Proteomes" id="UP000093592"/>
    </source>
</evidence>
<dbReference type="SUPFAM" id="SSF46689">
    <property type="entry name" value="Homeodomain-like"/>
    <property type="match status" value="1"/>
</dbReference>
<evidence type="ECO:0000256" key="5">
    <source>
        <dbReference type="SAM" id="MobiDB-lite"/>
    </source>
</evidence>
<dbReference type="Pfam" id="PF00440">
    <property type="entry name" value="TetR_N"/>
    <property type="match status" value="1"/>
</dbReference>
<feature type="DNA-binding region" description="H-T-H motif" evidence="4">
    <location>
        <begin position="48"/>
        <end position="67"/>
    </location>
</feature>
<organism evidence="7 8">
    <name type="scientific">Mycobacterium kyorinense</name>
    <dbReference type="NCBI Taxonomy" id="487514"/>
    <lineage>
        <taxon>Bacteria</taxon>
        <taxon>Bacillati</taxon>
        <taxon>Actinomycetota</taxon>
        <taxon>Actinomycetes</taxon>
        <taxon>Mycobacteriales</taxon>
        <taxon>Mycobacteriaceae</taxon>
        <taxon>Mycobacterium</taxon>
    </lineage>
</organism>
<keyword evidence="1" id="KW-0805">Transcription regulation</keyword>
<evidence type="ECO:0000256" key="2">
    <source>
        <dbReference type="ARBA" id="ARBA00023125"/>
    </source>
</evidence>
<evidence type="ECO:0000259" key="6">
    <source>
        <dbReference type="PROSITE" id="PS50977"/>
    </source>
</evidence>
<dbReference type="InterPro" id="IPR009057">
    <property type="entry name" value="Homeodomain-like_sf"/>
</dbReference>
<keyword evidence="3" id="KW-0804">Transcription</keyword>
<dbReference type="InterPro" id="IPR001647">
    <property type="entry name" value="HTH_TetR"/>
</dbReference>
<name>A0A1A2ZNC7_9MYCO</name>
<evidence type="ECO:0000313" key="7">
    <source>
        <dbReference type="EMBL" id="OBI51795.1"/>
    </source>
</evidence>
<sequence length="223" mass="24362">MTVSPKSMTPKVRTYRSELRQRQAEATRSRVVATAAELFATEGYARTTLAKIAAAAGVSAETVQGQGPKAALLIAAIEYAAFGVAGEENVLNLDVGRRLMAIDDREEALDFVATTQADVHQRTAQLALALIGGAGADPELDKYLNDVLVSVNLQTQRVLGVFRDRGWLRTDVPFDEIVETTAVVCSVDTYLRITHRDGWSTDAYQAWCRRMLAETVFARPQAT</sequence>